<proteinExistence type="predicted"/>
<dbReference type="Pfam" id="PF02195">
    <property type="entry name" value="ParB_N"/>
    <property type="match status" value="1"/>
</dbReference>
<accession>A0A1Z4LTL7</accession>
<organism evidence="2 3">
    <name type="scientific">Calothrix parasitica NIES-267</name>
    <dbReference type="NCBI Taxonomy" id="1973488"/>
    <lineage>
        <taxon>Bacteria</taxon>
        <taxon>Bacillati</taxon>
        <taxon>Cyanobacteriota</taxon>
        <taxon>Cyanophyceae</taxon>
        <taxon>Nostocales</taxon>
        <taxon>Calotrichaceae</taxon>
        <taxon>Calothrix</taxon>
    </lineage>
</organism>
<dbReference type="InterPro" id="IPR036086">
    <property type="entry name" value="ParB/Sulfiredoxin_sf"/>
</dbReference>
<keyword evidence="3" id="KW-1185">Reference proteome</keyword>
<name>A0A1Z4LTL7_9CYAN</name>
<dbReference type="InterPro" id="IPR003115">
    <property type="entry name" value="ParB_N"/>
</dbReference>
<dbReference type="OrthoDB" id="189843at2"/>
<reference evidence="2 3" key="1">
    <citation type="submission" date="2017-06" db="EMBL/GenBank/DDBJ databases">
        <title>Genome sequencing of cyanobaciteial culture collection at National Institute for Environmental Studies (NIES).</title>
        <authorList>
            <person name="Hirose Y."/>
            <person name="Shimura Y."/>
            <person name="Fujisawa T."/>
            <person name="Nakamura Y."/>
            <person name="Kawachi M."/>
        </authorList>
    </citation>
    <scope>NUCLEOTIDE SEQUENCE [LARGE SCALE GENOMIC DNA]</scope>
    <source>
        <strain evidence="2 3">NIES-267</strain>
    </source>
</reference>
<sequence>MSQLEISQICTNGNTQPRANLKQDLIDEYAEAMTQGAEFPPVTVFYDGNIYWLSDGFHRIRAAAKIGITKILVDIIQGTRRDAVLYSFRANATHGLRRSNTDKRRAVLILLSDIEWSKWSNNEIAKRCGVGEWLVRKIKEELSSCKTKIDCGYAKKYGVSQDTLKQAQQRIIAQSKERVAQRNGTIYSVSTENIGKYSKVPDTKKSDIIEIPETKVSELELISDDTPILEEINQSSQQQKEELEDETIQLNNSLIEKPSEILEKKVSDLELISDDTPIFEQINICAQQQEGEVKNGTIKKNNGLIEKPLEKIVQLPPENINSLDKESSDNYIRIIKIRQDNPQQIEEVIQKFELNFSCVTIEVEGYSKILITLFQQMQDNPAFTKKILEQAQLV</sequence>
<evidence type="ECO:0000259" key="1">
    <source>
        <dbReference type="SMART" id="SM00470"/>
    </source>
</evidence>
<dbReference type="EMBL" id="AP018227">
    <property type="protein sequence ID" value="BAY84398.1"/>
    <property type="molecule type" value="Genomic_DNA"/>
</dbReference>
<evidence type="ECO:0000313" key="2">
    <source>
        <dbReference type="EMBL" id="BAY84398.1"/>
    </source>
</evidence>
<dbReference type="Gene3D" id="3.90.1530.10">
    <property type="entry name" value="Conserved hypothetical protein from pyrococcus furiosus pfu- 392566-001, ParB domain"/>
    <property type="match status" value="1"/>
</dbReference>
<dbReference type="Proteomes" id="UP000218418">
    <property type="component" value="Chromosome"/>
</dbReference>
<dbReference type="CDD" id="cd16387">
    <property type="entry name" value="ParB_N_Srx"/>
    <property type="match status" value="1"/>
</dbReference>
<gene>
    <name evidence="2" type="ORF">NIES267_38940</name>
</gene>
<dbReference type="SUPFAM" id="SSF110849">
    <property type="entry name" value="ParB/Sulfiredoxin"/>
    <property type="match status" value="1"/>
</dbReference>
<dbReference type="AlphaFoldDB" id="A0A1Z4LTL7"/>
<evidence type="ECO:0000313" key="3">
    <source>
        <dbReference type="Proteomes" id="UP000218418"/>
    </source>
</evidence>
<feature type="domain" description="ParB-like N-terminal" evidence="1">
    <location>
        <begin position="2"/>
        <end position="92"/>
    </location>
</feature>
<dbReference type="SMART" id="SM00470">
    <property type="entry name" value="ParB"/>
    <property type="match status" value="1"/>
</dbReference>
<protein>
    <recommendedName>
        <fullName evidence="1">ParB-like N-terminal domain-containing protein</fullName>
    </recommendedName>
</protein>